<evidence type="ECO:0000256" key="1">
    <source>
        <dbReference type="ARBA" id="ARBA00000830"/>
    </source>
</evidence>
<accession>A0A849IF60</accession>
<dbReference type="SUPFAM" id="SSF56784">
    <property type="entry name" value="HAD-like"/>
    <property type="match status" value="1"/>
</dbReference>
<dbReference type="Gene3D" id="1.10.150.240">
    <property type="entry name" value="Putative phosphatase, domain 2"/>
    <property type="match status" value="1"/>
</dbReference>
<comment type="catalytic activity">
    <reaction evidence="1">
        <text>2-phosphoglycolate + H2O = glycolate + phosphate</text>
        <dbReference type="Rhea" id="RHEA:14369"/>
        <dbReference type="ChEBI" id="CHEBI:15377"/>
        <dbReference type="ChEBI" id="CHEBI:29805"/>
        <dbReference type="ChEBI" id="CHEBI:43474"/>
        <dbReference type="ChEBI" id="CHEBI:58033"/>
        <dbReference type="EC" id="3.1.3.18"/>
    </reaction>
</comment>
<dbReference type="InterPro" id="IPR006439">
    <property type="entry name" value="HAD-SF_hydro_IA"/>
</dbReference>
<dbReference type="InterPro" id="IPR050155">
    <property type="entry name" value="HAD-like_hydrolase_sf"/>
</dbReference>
<dbReference type="InterPro" id="IPR036412">
    <property type="entry name" value="HAD-like_sf"/>
</dbReference>
<dbReference type="NCBIfam" id="TIGR01549">
    <property type="entry name" value="HAD-SF-IA-v1"/>
    <property type="match status" value="1"/>
</dbReference>
<name>A0A849IF60_9HYPH</name>
<dbReference type="SFLD" id="SFLDG01129">
    <property type="entry name" value="C1.5:_HAD__Beta-PGM__Phosphata"/>
    <property type="match status" value="1"/>
</dbReference>
<reference evidence="5 6" key="1">
    <citation type="submission" date="2020-04" db="EMBL/GenBank/DDBJ databases">
        <title>Enterovirga sp. isolate from soil.</title>
        <authorList>
            <person name="Chea S."/>
            <person name="Kim D.-U."/>
        </authorList>
    </citation>
    <scope>NUCLEOTIDE SEQUENCE [LARGE SCALE GENOMIC DNA]</scope>
    <source>
        <strain evidence="5 6">DB1703</strain>
    </source>
</reference>
<dbReference type="EC" id="3.1.3.18" evidence="4"/>
<dbReference type="PANTHER" id="PTHR43434:SF1">
    <property type="entry name" value="PHOSPHOGLYCOLATE PHOSPHATASE"/>
    <property type="match status" value="1"/>
</dbReference>
<evidence type="ECO:0000256" key="4">
    <source>
        <dbReference type="ARBA" id="ARBA00013078"/>
    </source>
</evidence>
<dbReference type="InterPro" id="IPR023214">
    <property type="entry name" value="HAD_sf"/>
</dbReference>
<gene>
    <name evidence="5" type="ORF">HJG44_21115</name>
</gene>
<dbReference type="GO" id="GO:0008967">
    <property type="term" value="F:phosphoglycolate phosphatase activity"/>
    <property type="evidence" value="ECO:0007669"/>
    <property type="project" value="UniProtKB-EC"/>
</dbReference>
<evidence type="ECO:0000256" key="2">
    <source>
        <dbReference type="ARBA" id="ARBA00004818"/>
    </source>
</evidence>
<comment type="pathway">
    <text evidence="2">Organic acid metabolism; glycolate biosynthesis; glycolate from 2-phosphoglycolate: step 1/1.</text>
</comment>
<dbReference type="CDD" id="cd01427">
    <property type="entry name" value="HAD_like"/>
    <property type="match status" value="1"/>
</dbReference>
<keyword evidence="5" id="KW-0378">Hydrolase</keyword>
<dbReference type="Pfam" id="PF00702">
    <property type="entry name" value="Hydrolase"/>
    <property type="match status" value="1"/>
</dbReference>
<proteinExistence type="inferred from homology"/>
<keyword evidence="6" id="KW-1185">Reference proteome</keyword>
<dbReference type="GO" id="GO:0006281">
    <property type="term" value="P:DNA repair"/>
    <property type="evidence" value="ECO:0007669"/>
    <property type="project" value="TreeGrafter"/>
</dbReference>
<dbReference type="AlphaFoldDB" id="A0A849IF60"/>
<comment type="similarity">
    <text evidence="3">Belongs to the HAD-like hydrolase superfamily. CbbY/CbbZ/Gph/YieH family.</text>
</comment>
<evidence type="ECO:0000313" key="5">
    <source>
        <dbReference type="EMBL" id="NNM74865.1"/>
    </source>
</evidence>
<dbReference type="EMBL" id="JABEPP010000006">
    <property type="protein sequence ID" value="NNM74865.1"/>
    <property type="molecule type" value="Genomic_DNA"/>
</dbReference>
<evidence type="ECO:0000256" key="3">
    <source>
        <dbReference type="ARBA" id="ARBA00006171"/>
    </source>
</evidence>
<comment type="caution">
    <text evidence="5">The sequence shown here is derived from an EMBL/GenBank/DDBJ whole genome shotgun (WGS) entry which is preliminary data.</text>
</comment>
<dbReference type="Proteomes" id="UP000564885">
    <property type="component" value="Unassembled WGS sequence"/>
</dbReference>
<evidence type="ECO:0000313" key="6">
    <source>
        <dbReference type="Proteomes" id="UP000564885"/>
    </source>
</evidence>
<dbReference type="SFLD" id="SFLDS00003">
    <property type="entry name" value="Haloacid_Dehalogenase"/>
    <property type="match status" value="1"/>
</dbReference>
<organism evidence="5 6">
    <name type="scientific">Enterovirga aerilata</name>
    <dbReference type="NCBI Taxonomy" id="2730920"/>
    <lineage>
        <taxon>Bacteria</taxon>
        <taxon>Pseudomonadati</taxon>
        <taxon>Pseudomonadota</taxon>
        <taxon>Alphaproteobacteria</taxon>
        <taxon>Hyphomicrobiales</taxon>
        <taxon>Methylobacteriaceae</taxon>
        <taxon>Enterovirga</taxon>
    </lineage>
</organism>
<dbReference type="PANTHER" id="PTHR43434">
    <property type="entry name" value="PHOSPHOGLYCOLATE PHOSPHATASE"/>
    <property type="match status" value="1"/>
</dbReference>
<dbReference type="GO" id="GO:0005829">
    <property type="term" value="C:cytosol"/>
    <property type="evidence" value="ECO:0007669"/>
    <property type="project" value="TreeGrafter"/>
</dbReference>
<sequence length="249" mass="26106">MSSPPTPSGPGALKALLFDKDGTLIDFDRTWGPAAYEVMTTLAGGDRARLERLMLVSEYVEEERRFLPTSPLIAGSSAHYGPLWAGALGREPGEALYREMDDLFRLGGLRHLAPIGAPAAILRELAGRGLHLGIATNDAEASARAQAEALGLCDLVGFVAGYDSGFGGKPDPGMVTAFVERHGLAPSEVALIGDSKHDLLAARAAGVRAVAVLTGPLRDAARPEIEPHADHVLGSISDLPAWLDGELDG</sequence>
<dbReference type="Gene3D" id="3.40.50.1000">
    <property type="entry name" value="HAD superfamily/HAD-like"/>
    <property type="match status" value="1"/>
</dbReference>
<dbReference type="InterPro" id="IPR023198">
    <property type="entry name" value="PGP-like_dom2"/>
</dbReference>
<protein>
    <recommendedName>
        <fullName evidence="4">phosphoglycolate phosphatase</fullName>
        <ecNumber evidence="4">3.1.3.18</ecNumber>
    </recommendedName>
</protein>